<dbReference type="SUPFAM" id="SSF52518">
    <property type="entry name" value="Thiamin diphosphate-binding fold (THDP-binding)"/>
    <property type="match status" value="2"/>
</dbReference>
<feature type="domain" description="Thiamine pyrophosphate enzyme central" evidence="4">
    <location>
        <begin position="198"/>
        <end position="328"/>
    </location>
</feature>
<gene>
    <name evidence="7" type="ORF">Q8A70_01510</name>
</gene>
<name>A0ABU0YF21_9PROT</name>
<organism evidence="7 8">
    <name type="scientific">Dongia sedimenti</name>
    <dbReference type="NCBI Taxonomy" id="3064282"/>
    <lineage>
        <taxon>Bacteria</taxon>
        <taxon>Pseudomonadati</taxon>
        <taxon>Pseudomonadota</taxon>
        <taxon>Alphaproteobacteria</taxon>
        <taxon>Rhodospirillales</taxon>
        <taxon>Dongiaceae</taxon>
        <taxon>Dongia</taxon>
    </lineage>
</organism>
<dbReference type="InterPro" id="IPR011766">
    <property type="entry name" value="TPP_enzyme_TPP-bd"/>
</dbReference>
<sequence>MVGLRPSGLRTGGQVLVDALKNHGVDMAFAVPGESYLAVLDALHDASNQIRLVTCRQEGGAAYMAEAYGKLTGKPGICLVTRGPGASNATVGLHTAFQDSTPMILLIGQVARDQAEREAFQEVDFRRLFGQVTKWTAQIEDARRIPEYMSQAFHRAMNGRPGPVALALPEDMLTDRVEVKDAGHYVTARGNPSAEQMAELRDRLAKAKRPFVILGGGGWDAQAVADIQVFAENMNLPVGASFRCQDYFDNDHKNYAGDVGIGISPKLGERVKNADLLLVVGARLGEMTTSGYTLLEPPVPQQTLIHVHASPEELGRVYQAALPINSGMQGFAKMARGLKPVDHAAWDAQTAAARAEYEAWQKHEANAGAVQMGEILAYLRDKLPKDAIVTNGAGNYATWWHRFYRWRSYRTQLAPTNGSMGYGVPAGVAAKLVHPDRIVLSVNGDGCFLMNGQELATAVQHNANVIFLVVNNGMYGTIRMHQEREYPGRVSGTDLKNPDFAALARAYGAQGETVRETAEFAPAFERALKASKPALIEIVLDPEALTPRLGLSQIRANALKNK</sequence>
<evidence type="ECO:0000313" key="8">
    <source>
        <dbReference type="Proteomes" id="UP001230156"/>
    </source>
</evidence>
<dbReference type="Gene3D" id="3.40.50.970">
    <property type="match status" value="2"/>
</dbReference>
<protein>
    <submittedName>
        <fullName evidence="7">Thiamine pyrophosphate-binding protein</fullName>
    </submittedName>
</protein>
<dbReference type="InterPro" id="IPR045229">
    <property type="entry name" value="TPP_enz"/>
</dbReference>
<dbReference type="PANTHER" id="PTHR18968:SF120">
    <property type="entry name" value="ACETOLACTATE SYNTHASE LARGE SUBUNIT"/>
    <property type="match status" value="1"/>
</dbReference>
<reference evidence="8" key="1">
    <citation type="submission" date="2023-08" db="EMBL/GenBank/DDBJ databases">
        <title>Rhodospirillaceae gen. nov., a novel taxon isolated from the Yangtze River Yuezi River estuary sludge.</title>
        <authorList>
            <person name="Ruan L."/>
        </authorList>
    </citation>
    <scope>NUCLEOTIDE SEQUENCE [LARGE SCALE GENOMIC DNA]</scope>
    <source>
        <strain evidence="8">R-7</strain>
    </source>
</reference>
<feature type="domain" description="Thiamine pyrophosphate enzyme N-terminal TPP-binding" evidence="6">
    <location>
        <begin position="10"/>
        <end position="125"/>
    </location>
</feature>
<dbReference type="InterPro" id="IPR012000">
    <property type="entry name" value="Thiamin_PyroP_enz_cen_dom"/>
</dbReference>
<accession>A0ABU0YF21</accession>
<dbReference type="RefSeq" id="WP_379953697.1">
    <property type="nucleotide sequence ID" value="NZ_JAUYVI010000001.1"/>
</dbReference>
<dbReference type="Proteomes" id="UP001230156">
    <property type="component" value="Unassembled WGS sequence"/>
</dbReference>
<feature type="domain" description="Thiamine pyrophosphate enzyme TPP-binding" evidence="5">
    <location>
        <begin position="392"/>
        <end position="538"/>
    </location>
</feature>
<evidence type="ECO:0000256" key="3">
    <source>
        <dbReference type="RuleBase" id="RU362132"/>
    </source>
</evidence>
<evidence type="ECO:0000259" key="6">
    <source>
        <dbReference type="Pfam" id="PF02776"/>
    </source>
</evidence>
<proteinExistence type="inferred from homology"/>
<evidence type="ECO:0000256" key="1">
    <source>
        <dbReference type="ARBA" id="ARBA00007812"/>
    </source>
</evidence>
<dbReference type="InterPro" id="IPR000399">
    <property type="entry name" value="TPP-bd_CS"/>
</dbReference>
<comment type="similarity">
    <text evidence="1 3">Belongs to the TPP enzyme family.</text>
</comment>
<dbReference type="Pfam" id="PF02775">
    <property type="entry name" value="TPP_enzyme_C"/>
    <property type="match status" value="1"/>
</dbReference>
<dbReference type="Pfam" id="PF00205">
    <property type="entry name" value="TPP_enzyme_M"/>
    <property type="match status" value="1"/>
</dbReference>
<dbReference type="CDD" id="cd07035">
    <property type="entry name" value="TPP_PYR_POX_like"/>
    <property type="match status" value="1"/>
</dbReference>
<keyword evidence="2 3" id="KW-0786">Thiamine pyrophosphate</keyword>
<dbReference type="NCBIfam" id="NF006052">
    <property type="entry name" value="PRK08199.1"/>
    <property type="match status" value="1"/>
</dbReference>
<dbReference type="EMBL" id="JAUYVI010000001">
    <property type="protein sequence ID" value="MDQ7246318.1"/>
    <property type="molecule type" value="Genomic_DNA"/>
</dbReference>
<dbReference type="CDD" id="cd00568">
    <property type="entry name" value="TPP_enzymes"/>
    <property type="match status" value="1"/>
</dbReference>
<evidence type="ECO:0000259" key="4">
    <source>
        <dbReference type="Pfam" id="PF00205"/>
    </source>
</evidence>
<keyword evidence="8" id="KW-1185">Reference proteome</keyword>
<dbReference type="PROSITE" id="PS00187">
    <property type="entry name" value="TPP_ENZYMES"/>
    <property type="match status" value="1"/>
</dbReference>
<evidence type="ECO:0000256" key="2">
    <source>
        <dbReference type="ARBA" id="ARBA00023052"/>
    </source>
</evidence>
<evidence type="ECO:0000313" key="7">
    <source>
        <dbReference type="EMBL" id="MDQ7246318.1"/>
    </source>
</evidence>
<dbReference type="Pfam" id="PF02776">
    <property type="entry name" value="TPP_enzyme_N"/>
    <property type="match status" value="1"/>
</dbReference>
<comment type="caution">
    <text evidence="7">The sequence shown here is derived from an EMBL/GenBank/DDBJ whole genome shotgun (WGS) entry which is preliminary data.</text>
</comment>
<evidence type="ECO:0000259" key="5">
    <source>
        <dbReference type="Pfam" id="PF02775"/>
    </source>
</evidence>
<dbReference type="Gene3D" id="3.40.50.1220">
    <property type="entry name" value="TPP-binding domain"/>
    <property type="match status" value="1"/>
</dbReference>
<dbReference type="PANTHER" id="PTHR18968">
    <property type="entry name" value="THIAMINE PYROPHOSPHATE ENZYMES"/>
    <property type="match status" value="1"/>
</dbReference>
<dbReference type="SUPFAM" id="SSF52467">
    <property type="entry name" value="DHS-like NAD/FAD-binding domain"/>
    <property type="match status" value="1"/>
</dbReference>
<dbReference type="InterPro" id="IPR012001">
    <property type="entry name" value="Thiamin_PyroP_enz_TPP-bd_dom"/>
</dbReference>
<dbReference type="InterPro" id="IPR029061">
    <property type="entry name" value="THDP-binding"/>
</dbReference>
<dbReference type="InterPro" id="IPR029035">
    <property type="entry name" value="DHS-like_NAD/FAD-binding_dom"/>
</dbReference>